<reference evidence="2 3" key="1">
    <citation type="submission" date="2019-07" db="EMBL/GenBank/DDBJ databases">
        <title>Genomic Encyclopedia of Archaeal and Bacterial Type Strains, Phase II (KMG-II): from individual species to whole genera.</title>
        <authorList>
            <person name="Goeker M."/>
        </authorList>
    </citation>
    <scope>NUCLEOTIDE SEQUENCE [LARGE SCALE GENOMIC DNA]</scope>
    <source>
        <strain evidence="2 3">ATCC BAA-252</strain>
    </source>
</reference>
<sequence length="403" mass="44485">MVDASVPQTGEAAPASSASLSPLQYLDRALGKLRDIGITPETEADAPINALLEQISDLSPDKVLVITRTLGQASQFNEVVRSQVQQMDIGERYEAITESFNSIRDDAKSLVDQLADGKISLMENLSNKWRDFRRGTISDRFDDIRNTYKDVAKATKDQIEREQTILEAYRDFRGALKQAEVTALELLKTATDKLNAAKTALENASNEVTSFAGDDAAAKARLELARDERLREMQDEEKRYQIAKDLSDNLTIGYNTSEIIMARLMQTTNAKERVYAQSVSFFSTNESVLTALNASFTGLQGLHESTETLNAMKDGVNKSLETLAEIGDAVQKEALKAGYGPTVQAASVKKLVDSVVNFQVQSREIINEMREMSTKNSEEIRTAVEDGKRRLAKLAAEGNALRS</sequence>
<comment type="caution">
    <text evidence="2">The sequence shown here is derived from an EMBL/GenBank/DDBJ whole genome shotgun (WGS) entry which is preliminary data.</text>
</comment>
<keyword evidence="3" id="KW-1185">Reference proteome</keyword>
<accession>A0A562T9Q3</accession>
<evidence type="ECO:0000313" key="2">
    <source>
        <dbReference type="EMBL" id="TWI90417.1"/>
    </source>
</evidence>
<gene>
    <name evidence="2" type="ORF">JM93_01398</name>
</gene>
<keyword evidence="1" id="KW-0175">Coiled coil</keyword>
<name>A0A562T9Q3_9HYPH</name>
<dbReference type="OrthoDB" id="247330at2"/>
<proteinExistence type="predicted"/>
<dbReference type="EMBL" id="VLLF01000002">
    <property type="protein sequence ID" value="TWI90417.1"/>
    <property type="molecule type" value="Genomic_DNA"/>
</dbReference>
<protein>
    <submittedName>
        <fullName evidence="2">CHAD domain-containing protein</fullName>
    </submittedName>
</protein>
<dbReference type="AlphaFoldDB" id="A0A562T9Q3"/>
<evidence type="ECO:0000256" key="1">
    <source>
        <dbReference type="SAM" id="Coils"/>
    </source>
</evidence>
<organism evidence="2 3">
    <name type="scientific">Roseibium hamelinense</name>
    <dbReference type="NCBI Taxonomy" id="150831"/>
    <lineage>
        <taxon>Bacteria</taxon>
        <taxon>Pseudomonadati</taxon>
        <taxon>Pseudomonadota</taxon>
        <taxon>Alphaproteobacteria</taxon>
        <taxon>Hyphomicrobiales</taxon>
        <taxon>Stappiaceae</taxon>
        <taxon>Roseibium</taxon>
    </lineage>
</organism>
<evidence type="ECO:0000313" key="3">
    <source>
        <dbReference type="Proteomes" id="UP000320593"/>
    </source>
</evidence>
<dbReference type="RefSeq" id="WP_145341892.1">
    <property type="nucleotide sequence ID" value="NZ_SMLY01000085.1"/>
</dbReference>
<dbReference type="Proteomes" id="UP000320593">
    <property type="component" value="Unassembled WGS sequence"/>
</dbReference>
<feature type="coiled-coil region" evidence="1">
    <location>
        <begin position="184"/>
        <end position="239"/>
    </location>
</feature>